<dbReference type="AlphaFoldDB" id="A0A1M7DG98"/>
<keyword evidence="2" id="KW-0732">Signal</keyword>
<evidence type="ECO:0000313" key="4">
    <source>
        <dbReference type="EMBL" id="SHL78541.1"/>
    </source>
</evidence>
<dbReference type="Pfam" id="PF18962">
    <property type="entry name" value="Por_Secre_tail"/>
    <property type="match status" value="1"/>
</dbReference>
<dbReference type="EMBL" id="FRAS01000021">
    <property type="protein sequence ID" value="SHL78541.1"/>
    <property type="molecule type" value="Genomic_DNA"/>
</dbReference>
<dbReference type="STRING" id="1121959.SAMN02746009_03374"/>
<gene>
    <name evidence="4" type="ORF">SAMN02746009_03374</name>
</gene>
<protein>
    <submittedName>
        <fullName evidence="4">Por secretion system C-terminal sorting domain-containing protein</fullName>
    </submittedName>
</protein>
<dbReference type="SUPFAM" id="SSF63829">
    <property type="entry name" value="Calcium-dependent phosphotriesterase"/>
    <property type="match status" value="1"/>
</dbReference>
<accession>A0A1M7DG98</accession>
<feature type="region of interest" description="Disordered" evidence="1">
    <location>
        <begin position="272"/>
        <end position="292"/>
    </location>
</feature>
<dbReference type="InterPro" id="IPR026444">
    <property type="entry name" value="Secre_tail"/>
</dbReference>
<dbReference type="OrthoDB" id="861032at2"/>
<reference evidence="5" key="1">
    <citation type="submission" date="2016-11" db="EMBL/GenBank/DDBJ databases">
        <authorList>
            <person name="Varghese N."/>
            <person name="Submissions S."/>
        </authorList>
    </citation>
    <scope>NUCLEOTIDE SEQUENCE [LARGE SCALE GENOMIC DNA]</scope>
    <source>
        <strain evidence="5">DSM 18569</strain>
    </source>
</reference>
<evidence type="ECO:0000313" key="5">
    <source>
        <dbReference type="Proteomes" id="UP000183947"/>
    </source>
</evidence>
<evidence type="ECO:0000259" key="3">
    <source>
        <dbReference type="Pfam" id="PF18962"/>
    </source>
</evidence>
<feature type="signal peptide" evidence="2">
    <location>
        <begin position="1"/>
        <end position="23"/>
    </location>
</feature>
<organism evidence="4 5">
    <name type="scientific">Hymenobacter psychrotolerans DSM 18569</name>
    <dbReference type="NCBI Taxonomy" id="1121959"/>
    <lineage>
        <taxon>Bacteria</taxon>
        <taxon>Pseudomonadati</taxon>
        <taxon>Bacteroidota</taxon>
        <taxon>Cytophagia</taxon>
        <taxon>Cytophagales</taxon>
        <taxon>Hymenobacteraceae</taxon>
        <taxon>Hymenobacter</taxon>
    </lineage>
</organism>
<feature type="compositionally biased region" description="Low complexity" evidence="1">
    <location>
        <begin position="280"/>
        <end position="292"/>
    </location>
</feature>
<feature type="chain" id="PRO_5012771129" evidence="2">
    <location>
        <begin position="24"/>
        <end position="532"/>
    </location>
</feature>
<name>A0A1M7DG98_9BACT</name>
<dbReference type="NCBIfam" id="TIGR04183">
    <property type="entry name" value="Por_Secre_tail"/>
    <property type="match status" value="1"/>
</dbReference>
<sequence length="532" mass="56409">MFPAMRKTLLAFLLLAYGHDLLAQLPTNSFAVTSPCPASAGNPSVLQQVNTDGSLTPIGTVTDGGTPIILNALGSDDNNRSVVYGLRVLQPITVSNFNTPPSLYRVDLATAQATNLGPVAPPASPGDVTTPTQSGESGFYDARLTLNFIGDGDASSNYYVAGATFRVFYVFDFSVPFPFLRPVRVSDLRLYVGVIALPTFPATPPVWNRLDTSDPATAAVIAGYQAEVQAFLTSNGTLPVPEGGIQDWVYDVRSGTLISYLGQNDRFISISTPATNPVGTTTQPATPIPTQQNIGSMFTDRDGNIYAVDADGGTIYKIDRLTGNYTGSSYGSAFGCSRGDAVSLPGALPLPVTLKSFTAKASNETVRINWATASEDHADAFLIQRSRGGTDWQTVQTVKAGNRPAGQSYSTLDGAPLAGRSYYRLGMRDTDGTISYSPAQAVTMTGKTLVRTFPNPANGRFTVQLPAASDAATRVELLNATGQRVRNLRPEAGMMAIPVEASGLPAGLYYLRVQQDDATQTVPVMLSQDGNQ</sequence>
<feature type="domain" description="Secretion system C-terminal sorting" evidence="3">
    <location>
        <begin position="453"/>
        <end position="520"/>
    </location>
</feature>
<evidence type="ECO:0000256" key="2">
    <source>
        <dbReference type="SAM" id="SignalP"/>
    </source>
</evidence>
<proteinExistence type="predicted"/>
<keyword evidence="5" id="KW-1185">Reference proteome</keyword>
<evidence type="ECO:0000256" key="1">
    <source>
        <dbReference type="SAM" id="MobiDB-lite"/>
    </source>
</evidence>
<dbReference type="Proteomes" id="UP000183947">
    <property type="component" value="Unassembled WGS sequence"/>
</dbReference>